<dbReference type="Proteomes" id="UP001341840">
    <property type="component" value="Unassembled WGS sequence"/>
</dbReference>
<organism evidence="2 3">
    <name type="scientific">Stylosanthes scabra</name>
    <dbReference type="NCBI Taxonomy" id="79078"/>
    <lineage>
        <taxon>Eukaryota</taxon>
        <taxon>Viridiplantae</taxon>
        <taxon>Streptophyta</taxon>
        <taxon>Embryophyta</taxon>
        <taxon>Tracheophyta</taxon>
        <taxon>Spermatophyta</taxon>
        <taxon>Magnoliopsida</taxon>
        <taxon>eudicotyledons</taxon>
        <taxon>Gunneridae</taxon>
        <taxon>Pentapetalae</taxon>
        <taxon>rosids</taxon>
        <taxon>fabids</taxon>
        <taxon>Fabales</taxon>
        <taxon>Fabaceae</taxon>
        <taxon>Papilionoideae</taxon>
        <taxon>50 kb inversion clade</taxon>
        <taxon>dalbergioids sensu lato</taxon>
        <taxon>Dalbergieae</taxon>
        <taxon>Pterocarpus clade</taxon>
        <taxon>Stylosanthes</taxon>
    </lineage>
</organism>
<gene>
    <name evidence="2" type="ORF">PIB30_115116</name>
</gene>
<evidence type="ECO:0000313" key="2">
    <source>
        <dbReference type="EMBL" id="MED6117981.1"/>
    </source>
</evidence>
<sequence>ASAESSPAITSSGWQIPLSSRHESVVTVPQEIPPPSSKAQSSNRWQNLSDVLDQAHHLCEARNDKPHPEV</sequence>
<feature type="region of interest" description="Disordered" evidence="1">
    <location>
        <begin position="1"/>
        <end position="45"/>
    </location>
</feature>
<name>A0ABU6R2K8_9FABA</name>
<accession>A0ABU6R2K8</accession>
<evidence type="ECO:0000313" key="3">
    <source>
        <dbReference type="Proteomes" id="UP001341840"/>
    </source>
</evidence>
<comment type="caution">
    <text evidence="2">The sequence shown here is derived from an EMBL/GenBank/DDBJ whole genome shotgun (WGS) entry which is preliminary data.</text>
</comment>
<evidence type="ECO:0000256" key="1">
    <source>
        <dbReference type="SAM" id="MobiDB-lite"/>
    </source>
</evidence>
<reference evidence="2 3" key="1">
    <citation type="journal article" date="2023" name="Plants (Basel)">
        <title>Bridging the Gap: Combining Genomics and Transcriptomics Approaches to Understand Stylosanthes scabra, an Orphan Legume from the Brazilian Caatinga.</title>
        <authorList>
            <person name="Ferreira-Neto J.R.C."/>
            <person name="da Silva M.D."/>
            <person name="Binneck E."/>
            <person name="de Melo N.F."/>
            <person name="da Silva R.H."/>
            <person name="de Melo A.L.T.M."/>
            <person name="Pandolfi V."/>
            <person name="Bustamante F.O."/>
            <person name="Brasileiro-Vidal A.C."/>
            <person name="Benko-Iseppon A.M."/>
        </authorList>
    </citation>
    <scope>NUCLEOTIDE SEQUENCE [LARGE SCALE GENOMIC DNA]</scope>
    <source>
        <tissue evidence="2">Leaves</tissue>
    </source>
</reference>
<dbReference type="EMBL" id="JASCZI010011827">
    <property type="protein sequence ID" value="MED6117981.1"/>
    <property type="molecule type" value="Genomic_DNA"/>
</dbReference>
<feature type="compositionally biased region" description="Polar residues" evidence="1">
    <location>
        <begin position="1"/>
        <end position="18"/>
    </location>
</feature>
<protein>
    <submittedName>
        <fullName evidence="2">Uncharacterized protein</fullName>
    </submittedName>
</protein>
<keyword evidence="3" id="KW-1185">Reference proteome</keyword>
<feature type="non-terminal residue" evidence="2">
    <location>
        <position position="1"/>
    </location>
</feature>
<proteinExistence type="predicted"/>